<evidence type="ECO:0000313" key="3">
    <source>
        <dbReference type="Proteomes" id="UP000242849"/>
    </source>
</evidence>
<organism evidence="2 3">
    <name type="scientific">Pseudomonas anguilliseptica</name>
    <dbReference type="NCBI Taxonomy" id="53406"/>
    <lineage>
        <taxon>Bacteria</taxon>
        <taxon>Pseudomonadati</taxon>
        <taxon>Pseudomonadota</taxon>
        <taxon>Gammaproteobacteria</taxon>
        <taxon>Pseudomonadales</taxon>
        <taxon>Pseudomonadaceae</taxon>
        <taxon>Pseudomonas</taxon>
    </lineage>
</organism>
<dbReference type="PANTHER" id="PTHR11102">
    <property type="entry name" value="SEL-1-LIKE PROTEIN"/>
    <property type="match status" value="1"/>
</dbReference>
<gene>
    <name evidence="2" type="ORF">SAMN05421553_1126</name>
</gene>
<dbReference type="Gene3D" id="1.25.40.10">
    <property type="entry name" value="Tetratricopeptide repeat domain"/>
    <property type="match status" value="1"/>
</dbReference>
<dbReference type="STRING" id="53406.SAMN05421553_1126"/>
<dbReference type="InterPro" id="IPR050767">
    <property type="entry name" value="Sel1_AlgK"/>
</dbReference>
<dbReference type="PROSITE" id="PS50005">
    <property type="entry name" value="TPR"/>
    <property type="match status" value="1"/>
</dbReference>
<accession>A0A1H4TVF2</accession>
<evidence type="ECO:0000256" key="1">
    <source>
        <dbReference type="PROSITE-ProRule" id="PRU00339"/>
    </source>
</evidence>
<dbReference type="InterPro" id="IPR006597">
    <property type="entry name" value="Sel1-like"/>
</dbReference>
<dbReference type="InterPro" id="IPR011990">
    <property type="entry name" value="TPR-like_helical_dom_sf"/>
</dbReference>
<evidence type="ECO:0000313" key="2">
    <source>
        <dbReference type="EMBL" id="SEC60041.1"/>
    </source>
</evidence>
<keyword evidence="3" id="KW-1185">Reference proteome</keyword>
<dbReference type="SUPFAM" id="SSF81901">
    <property type="entry name" value="HCP-like"/>
    <property type="match status" value="1"/>
</dbReference>
<proteinExistence type="predicted"/>
<dbReference type="SMART" id="SM00671">
    <property type="entry name" value="SEL1"/>
    <property type="match status" value="2"/>
</dbReference>
<protein>
    <submittedName>
        <fullName evidence="2">Uncharacterized protein</fullName>
    </submittedName>
</protein>
<dbReference type="Proteomes" id="UP000242849">
    <property type="component" value="Unassembled WGS sequence"/>
</dbReference>
<keyword evidence="1" id="KW-0802">TPR repeat</keyword>
<dbReference type="EMBL" id="FNSC01000001">
    <property type="protein sequence ID" value="SEC60041.1"/>
    <property type="molecule type" value="Genomic_DNA"/>
</dbReference>
<name>A0A1H4TVF2_PSEAG</name>
<feature type="repeat" description="TPR" evidence="1">
    <location>
        <begin position="99"/>
        <end position="132"/>
    </location>
</feature>
<dbReference type="InterPro" id="IPR019734">
    <property type="entry name" value="TPR_rpt"/>
</dbReference>
<reference evidence="3" key="1">
    <citation type="submission" date="2016-10" db="EMBL/GenBank/DDBJ databases">
        <authorList>
            <person name="Varghese N."/>
            <person name="Submissions S."/>
        </authorList>
    </citation>
    <scope>NUCLEOTIDE SEQUENCE [LARGE SCALE GENOMIC DNA]</scope>
    <source>
        <strain evidence="3">DSM 12111</strain>
    </source>
</reference>
<dbReference type="PANTHER" id="PTHR11102:SF160">
    <property type="entry name" value="ERAD-ASSOCIATED E3 UBIQUITIN-PROTEIN LIGASE COMPONENT HRD3"/>
    <property type="match status" value="1"/>
</dbReference>
<sequence>MIAGRFSAVIKDEFMKPIFHPLMLAMCISVTCYASSPLKSLFERKDYAAFLPQAEAKASAGDAEALFLLGKAYHLARGVAEDRERARAYYQDARSLGSARASHNLGSMAREQGDVKMAVEFFEEALERGLKLPTLYNLAQVSSPEVPTNYWSIPEFVQQAGRAGDYLARAYAEDGKVETLFGASRQYTQVARQALPPISSGSTQLRSGRARSSGWRRVWPRASDSPGRITACC</sequence>
<dbReference type="AlphaFoldDB" id="A0A1H4TVF2"/>